<feature type="domain" description="RRM" evidence="5">
    <location>
        <begin position="138"/>
        <end position="218"/>
    </location>
</feature>
<dbReference type="SMART" id="SM00360">
    <property type="entry name" value="RRM"/>
    <property type="match status" value="1"/>
</dbReference>
<protein>
    <recommendedName>
        <fullName evidence="5">RRM domain-containing protein</fullName>
    </recommendedName>
</protein>
<evidence type="ECO:0000313" key="7">
    <source>
        <dbReference type="Proteomes" id="UP000232323"/>
    </source>
</evidence>
<comment type="caution">
    <text evidence="6">The sequence shown here is derived from an EMBL/GenBank/DDBJ whole genome shotgun (WGS) entry which is preliminary data.</text>
</comment>
<dbReference type="InterPro" id="IPR052462">
    <property type="entry name" value="SLIRP/GR-RBP-like"/>
</dbReference>
<keyword evidence="4" id="KW-0812">Transmembrane</keyword>
<evidence type="ECO:0000256" key="4">
    <source>
        <dbReference type="SAM" id="Phobius"/>
    </source>
</evidence>
<proteinExistence type="predicted"/>
<feature type="transmembrane region" description="Helical" evidence="4">
    <location>
        <begin position="6"/>
        <end position="25"/>
    </location>
</feature>
<dbReference type="Gene3D" id="3.30.70.330">
    <property type="match status" value="1"/>
</dbReference>
<evidence type="ECO:0000256" key="3">
    <source>
        <dbReference type="SAM" id="MobiDB-lite"/>
    </source>
</evidence>
<feature type="region of interest" description="Disordered" evidence="3">
    <location>
        <begin position="218"/>
        <end position="247"/>
    </location>
</feature>
<accession>A0A250XKD4</accession>
<gene>
    <name evidence="6" type="ORF">CEUSTIGMA_g10976.t1</name>
</gene>
<feature type="transmembrane region" description="Helical" evidence="4">
    <location>
        <begin position="46"/>
        <end position="67"/>
    </location>
</feature>
<dbReference type="PANTHER" id="PTHR48027">
    <property type="entry name" value="HETEROGENEOUS NUCLEAR RIBONUCLEOPROTEIN 87F-RELATED"/>
    <property type="match status" value="1"/>
</dbReference>
<organism evidence="6 7">
    <name type="scientific">Chlamydomonas eustigma</name>
    <dbReference type="NCBI Taxonomy" id="1157962"/>
    <lineage>
        <taxon>Eukaryota</taxon>
        <taxon>Viridiplantae</taxon>
        <taxon>Chlorophyta</taxon>
        <taxon>core chlorophytes</taxon>
        <taxon>Chlorophyceae</taxon>
        <taxon>CS clade</taxon>
        <taxon>Chlamydomonadales</taxon>
        <taxon>Chlamydomonadaceae</taxon>
        <taxon>Chlamydomonas</taxon>
    </lineage>
</organism>
<keyword evidence="7" id="KW-1185">Reference proteome</keyword>
<feature type="transmembrane region" description="Helical" evidence="4">
    <location>
        <begin position="73"/>
        <end position="95"/>
    </location>
</feature>
<dbReference type="PROSITE" id="PS50102">
    <property type="entry name" value="RRM"/>
    <property type="match status" value="1"/>
</dbReference>
<evidence type="ECO:0000256" key="1">
    <source>
        <dbReference type="ARBA" id="ARBA00022884"/>
    </source>
</evidence>
<dbReference type="InterPro" id="IPR000504">
    <property type="entry name" value="RRM_dom"/>
</dbReference>
<keyword evidence="1 2" id="KW-0694">RNA-binding</keyword>
<evidence type="ECO:0000259" key="5">
    <source>
        <dbReference type="PROSITE" id="PS50102"/>
    </source>
</evidence>
<evidence type="ECO:0000256" key="2">
    <source>
        <dbReference type="PROSITE-ProRule" id="PRU00176"/>
    </source>
</evidence>
<sequence>MGSAVIIRWGSAVIIRWGSAVVIRWGSAVIIRWGSAVVIRWGSAVIIRWGSAVVIGWGSAVVIRWGSAVVIRWGSAVVIRWGSAVVIGWGSAVIIRWGSAGPSLRCVGLGFVGGLNNLQTTSPMSPNNLINSPSTSRQRLFVVVHKGVSEDLLQRLFRRLPGMEYCDLKKDRTTGRSKGFCYINYSTQEAAAAAIEQFNGVEFPPQSGHRIKVMFAEPLGTSQQRSANGQRSGSSEADTGRSSPAISMLTMSSPSPVHTPLVLGMGGDVVQGVQESLATMSSVQRQAAVAAAAAAAVAHNGARDQMELAARIAASPGQQNGTLNSIVLSTPAPARELMFNGMSSS</sequence>
<dbReference type="GO" id="GO:0003723">
    <property type="term" value="F:RNA binding"/>
    <property type="evidence" value="ECO:0007669"/>
    <property type="project" value="UniProtKB-UniRule"/>
</dbReference>
<dbReference type="STRING" id="1157962.A0A250XKD4"/>
<reference evidence="6 7" key="1">
    <citation type="submission" date="2017-08" db="EMBL/GenBank/DDBJ databases">
        <title>Acidophilic green algal genome provides insights into adaptation to an acidic environment.</title>
        <authorList>
            <person name="Hirooka S."/>
            <person name="Hirose Y."/>
            <person name="Kanesaki Y."/>
            <person name="Higuchi S."/>
            <person name="Fujiwara T."/>
            <person name="Onuma R."/>
            <person name="Era A."/>
            <person name="Ohbayashi R."/>
            <person name="Uzuka A."/>
            <person name="Nozaki H."/>
            <person name="Yoshikawa H."/>
            <person name="Miyagishima S.Y."/>
        </authorList>
    </citation>
    <scope>NUCLEOTIDE SEQUENCE [LARGE SCALE GENOMIC DNA]</scope>
    <source>
        <strain evidence="6 7">NIES-2499</strain>
    </source>
</reference>
<dbReference type="EMBL" id="BEGY01000101">
    <property type="protein sequence ID" value="GAX83551.1"/>
    <property type="molecule type" value="Genomic_DNA"/>
</dbReference>
<dbReference type="SUPFAM" id="SSF54928">
    <property type="entry name" value="RNA-binding domain, RBD"/>
    <property type="match status" value="1"/>
</dbReference>
<dbReference type="InterPro" id="IPR034207">
    <property type="entry name" value="RBM45_RRM3"/>
</dbReference>
<name>A0A250XKD4_9CHLO</name>
<feature type="compositionally biased region" description="Polar residues" evidence="3">
    <location>
        <begin position="220"/>
        <end position="247"/>
    </location>
</feature>
<keyword evidence="4" id="KW-1133">Transmembrane helix</keyword>
<dbReference type="AlphaFoldDB" id="A0A250XKD4"/>
<dbReference type="Proteomes" id="UP000232323">
    <property type="component" value="Unassembled WGS sequence"/>
</dbReference>
<dbReference type="OrthoDB" id="439808at2759"/>
<dbReference type="CDD" id="cd12368">
    <property type="entry name" value="RRM3_RBM45"/>
    <property type="match status" value="1"/>
</dbReference>
<dbReference type="Pfam" id="PF00076">
    <property type="entry name" value="RRM_1"/>
    <property type="match status" value="1"/>
</dbReference>
<dbReference type="InterPro" id="IPR012677">
    <property type="entry name" value="Nucleotide-bd_a/b_plait_sf"/>
</dbReference>
<evidence type="ECO:0000313" key="6">
    <source>
        <dbReference type="EMBL" id="GAX83551.1"/>
    </source>
</evidence>
<dbReference type="InterPro" id="IPR035979">
    <property type="entry name" value="RBD_domain_sf"/>
</dbReference>
<keyword evidence="4" id="KW-0472">Membrane</keyword>